<proteinExistence type="predicted"/>
<reference evidence="2 3" key="1">
    <citation type="submission" date="2020-03" db="EMBL/GenBank/DDBJ databases">
        <title>Draft genome sequence of environmentally isolated cultures.</title>
        <authorList>
            <person name="Wilson H.S."/>
            <person name="De Leon M.E."/>
        </authorList>
    </citation>
    <scope>NUCLEOTIDE SEQUENCE [LARGE SCALE GENOMIC DNA]</scope>
    <source>
        <strain evidence="2 3">HSC-31F16</strain>
    </source>
</reference>
<protein>
    <submittedName>
        <fullName evidence="2">Hemerythrin domain-containing protein</fullName>
    </submittedName>
</protein>
<dbReference type="Gene3D" id="1.20.120.520">
    <property type="entry name" value="nmb1532 protein domain like"/>
    <property type="match status" value="1"/>
</dbReference>
<evidence type="ECO:0000313" key="2">
    <source>
        <dbReference type="EMBL" id="NHR06540.1"/>
    </source>
</evidence>
<evidence type="ECO:0000313" key="3">
    <source>
        <dbReference type="Proteomes" id="UP001515641"/>
    </source>
</evidence>
<keyword evidence="3" id="KW-1185">Reference proteome</keyword>
<sequence>MKRHPALQELSREHHHALKMARQARLAAESGDPERQAQLAAALRAWSADALERHFAEEETTLLPRLAQTEHAALAARALDEHRRLRELIAELATPQAAALTRFAQLMEAHVRFEERELFERFQAGLPAADGAALSP</sequence>
<comment type="caution">
    <text evidence="2">The sequence shown here is derived from an EMBL/GenBank/DDBJ whole genome shotgun (WGS) entry which is preliminary data.</text>
</comment>
<name>A0ABX0LDQ1_9NEIS</name>
<dbReference type="Pfam" id="PF01814">
    <property type="entry name" value="Hemerythrin"/>
    <property type="match status" value="1"/>
</dbReference>
<accession>A0ABX0LDQ1</accession>
<gene>
    <name evidence="2" type="ORF">HA052_15210</name>
</gene>
<dbReference type="EMBL" id="JAAOMA010000021">
    <property type="protein sequence ID" value="NHR06540.1"/>
    <property type="molecule type" value="Genomic_DNA"/>
</dbReference>
<dbReference type="RefSeq" id="WP_166452529.1">
    <property type="nucleotide sequence ID" value="NZ_JAAOMA010000021.1"/>
</dbReference>
<evidence type="ECO:0000259" key="1">
    <source>
        <dbReference type="Pfam" id="PF01814"/>
    </source>
</evidence>
<feature type="domain" description="Hemerythrin-like" evidence="1">
    <location>
        <begin position="8"/>
        <end position="121"/>
    </location>
</feature>
<organism evidence="2 3">
    <name type="scientific">Chromobacterium fluminis</name>
    <dbReference type="NCBI Taxonomy" id="3044269"/>
    <lineage>
        <taxon>Bacteria</taxon>
        <taxon>Pseudomonadati</taxon>
        <taxon>Pseudomonadota</taxon>
        <taxon>Betaproteobacteria</taxon>
        <taxon>Neisseriales</taxon>
        <taxon>Chromobacteriaceae</taxon>
        <taxon>Chromobacterium</taxon>
    </lineage>
</organism>
<dbReference type="InterPro" id="IPR012312">
    <property type="entry name" value="Hemerythrin-like"/>
</dbReference>
<dbReference type="Proteomes" id="UP001515641">
    <property type="component" value="Unassembled WGS sequence"/>
</dbReference>